<dbReference type="InterPro" id="IPR036291">
    <property type="entry name" value="NAD(P)-bd_dom_sf"/>
</dbReference>
<reference evidence="3" key="1">
    <citation type="submission" date="2023-06" db="EMBL/GenBank/DDBJ databases">
        <title>Genome-scale phylogeny and comparative genomics of the fungal order Sordariales.</title>
        <authorList>
            <consortium name="Lawrence Berkeley National Laboratory"/>
            <person name="Hensen N."/>
            <person name="Bonometti L."/>
            <person name="Westerberg I."/>
            <person name="Brannstrom I.O."/>
            <person name="Guillou S."/>
            <person name="Cros-Aarteil S."/>
            <person name="Calhoun S."/>
            <person name="Haridas S."/>
            <person name="Kuo A."/>
            <person name="Mondo S."/>
            <person name="Pangilinan J."/>
            <person name="Riley R."/>
            <person name="LaButti K."/>
            <person name="Andreopoulos B."/>
            <person name="Lipzen A."/>
            <person name="Chen C."/>
            <person name="Yanf M."/>
            <person name="Daum C."/>
            <person name="Ng V."/>
            <person name="Clum A."/>
            <person name="Steindorff A."/>
            <person name="Ohm R."/>
            <person name="Martin F."/>
            <person name="Silar P."/>
            <person name="Natvig D."/>
            <person name="Lalanne C."/>
            <person name="Gautier V."/>
            <person name="Ament-velasquez S.L."/>
            <person name="Kruys A."/>
            <person name="Hutchinson M.I."/>
            <person name="Powell A.J."/>
            <person name="Barry K."/>
            <person name="Miller A.N."/>
            <person name="Grigoriev I.V."/>
            <person name="Debuchy R."/>
            <person name="Gladieux P."/>
            <person name="Thoren M.H."/>
            <person name="Johannesson H."/>
        </authorList>
    </citation>
    <scope>NUCLEOTIDE SEQUENCE</scope>
    <source>
        <strain evidence="3">SMH2392-1A</strain>
    </source>
</reference>
<name>A0AA40DLP5_9PEZI</name>
<proteinExistence type="predicted"/>
<dbReference type="Proteomes" id="UP001172101">
    <property type="component" value="Unassembled WGS sequence"/>
</dbReference>
<evidence type="ECO:0000313" key="3">
    <source>
        <dbReference type="EMBL" id="KAK0705861.1"/>
    </source>
</evidence>
<feature type="domain" description="Thioester reductase (TE)" evidence="2">
    <location>
        <begin position="98"/>
        <end position="178"/>
    </location>
</feature>
<protein>
    <submittedName>
        <fullName evidence="3">Male sterility protein-domain-containing protein</fullName>
    </submittedName>
</protein>
<evidence type="ECO:0000313" key="4">
    <source>
        <dbReference type="Proteomes" id="UP001172101"/>
    </source>
</evidence>
<sequence length="341" mass="36778">MLPAPRPNNYHRVFVGRDRLGKRNGTDVRPPAGPILILARSIYKQWQRPFGISSKTTVVLTGATGYLGRGTLSALIANPDARRTHCLAVRDGRRLQGLSNKVEVHEDDLVLPQLGLSDAEARSVFDAADVIIHNGADVSHLKSSASLRRPNVQATKDLAALGPGRVPLHYFSSGGACSFAAATARSHVGPALVPRFATLNGAAGTRLRQQQVGKRGAPGEAQGQVPRLARVGAPAFEHFACRRPAARPGAQRAAVCTRAARCACPGQQDARLVGLGHARHGGARRHGRSEGDGMAQRVGRKRRAVCASSWRRRVAHERPAGVDYRRDTWELKKRHARPNSN</sequence>
<feature type="region of interest" description="Disordered" evidence="1">
    <location>
        <begin position="280"/>
        <end position="301"/>
    </location>
</feature>
<dbReference type="Pfam" id="PF07993">
    <property type="entry name" value="NAD_binding_4"/>
    <property type="match status" value="1"/>
</dbReference>
<gene>
    <name evidence="3" type="ORF">B0T26DRAFT_437122</name>
</gene>
<dbReference type="SUPFAM" id="SSF51735">
    <property type="entry name" value="NAD(P)-binding Rossmann-fold domains"/>
    <property type="match status" value="1"/>
</dbReference>
<organism evidence="3 4">
    <name type="scientific">Lasiosphaeria miniovina</name>
    <dbReference type="NCBI Taxonomy" id="1954250"/>
    <lineage>
        <taxon>Eukaryota</taxon>
        <taxon>Fungi</taxon>
        <taxon>Dikarya</taxon>
        <taxon>Ascomycota</taxon>
        <taxon>Pezizomycotina</taxon>
        <taxon>Sordariomycetes</taxon>
        <taxon>Sordariomycetidae</taxon>
        <taxon>Sordariales</taxon>
        <taxon>Lasiosphaeriaceae</taxon>
        <taxon>Lasiosphaeria</taxon>
    </lineage>
</organism>
<comment type="caution">
    <text evidence="3">The sequence shown here is derived from an EMBL/GenBank/DDBJ whole genome shotgun (WGS) entry which is preliminary data.</text>
</comment>
<dbReference type="Gene3D" id="3.40.50.720">
    <property type="entry name" value="NAD(P)-binding Rossmann-like Domain"/>
    <property type="match status" value="1"/>
</dbReference>
<accession>A0AA40DLP5</accession>
<dbReference type="AlphaFoldDB" id="A0AA40DLP5"/>
<keyword evidence="4" id="KW-1185">Reference proteome</keyword>
<evidence type="ECO:0000259" key="2">
    <source>
        <dbReference type="Pfam" id="PF07993"/>
    </source>
</evidence>
<evidence type="ECO:0000256" key="1">
    <source>
        <dbReference type="SAM" id="MobiDB-lite"/>
    </source>
</evidence>
<dbReference type="EMBL" id="JAUIRO010000007">
    <property type="protein sequence ID" value="KAK0705861.1"/>
    <property type="molecule type" value="Genomic_DNA"/>
</dbReference>
<dbReference type="RefSeq" id="XP_060290955.1">
    <property type="nucleotide sequence ID" value="XM_060435020.1"/>
</dbReference>
<dbReference type="InterPro" id="IPR013120">
    <property type="entry name" value="FAR_NAD-bd"/>
</dbReference>
<dbReference type="GeneID" id="85318290"/>